<protein>
    <submittedName>
        <fullName evidence="3">Uncharacterized protein</fullName>
    </submittedName>
</protein>
<evidence type="ECO:0000313" key="4">
    <source>
        <dbReference type="Proteomes" id="UP000813444"/>
    </source>
</evidence>
<organism evidence="3 4">
    <name type="scientific">Stachybotrys elegans</name>
    <dbReference type="NCBI Taxonomy" id="80388"/>
    <lineage>
        <taxon>Eukaryota</taxon>
        <taxon>Fungi</taxon>
        <taxon>Dikarya</taxon>
        <taxon>Ascomycota</taxon>
        <taxon>Pezizomycotina</taxon>
        <taxon>Sordariomycetes</taxon>
        <taxon>Hypocreomycetidae</taxon>
        <taxon>Hypocreales</taxon>
        <taxon>Stachybotryaceae</taxon>
        <taxon>Stachybotrys</taxon>
    </lineage>
</organism>
<dbReference type="EMBL" id="JAGPNK010000005">
    <property type="protein sequence ID" value="KAH7321230.1"/>
    <property type="molecule type" value="Genomic_DNA"/>
</dbReference>
<keyword evidence="2" id="KW-0732">Signal</keyword>
<reference evidence="3" key="1">
    <citation type="journal article" date="2021" name="Nat. Commun.">
        <title>Genetic determinants of endophytism in the Arabidopsis root mycobiome.</title>
        <authorList>
            <person name="Mesny F."/>
            <person name="Miyauchi S."/>
            <person name="Thiergart T."/>
            <person name="Pickel B."/>
            <person name="Atanasova L."/>
            <person name="Karlsson M."/>
            <person name="Huettel B."/>
            <person name="Barry K.W."/>
            <person name="Haridas S."/>
            <person name="Chen C."/>
            <person name="Bauer D."/>
            <person name="Andreopoulos W."/>
            <person name="Pangilinan J."/>
            <person name="LaButti K."/>
            <person name="Riley R."/>
            <person name="Lipzen A."/>
            <person name="Clum A."/>
            <person name="Drula E."/>
            <person name="Henrissat B."/>
            <person name="Kohler A."/>
            <person name="Grigoriev I.V."/>
            <person name="Martin F.M."/>
            <person name="Hacquard S."/>
        </authorList>
    </citation>
    <scope>NUCLEOTIDE SEQUENCE</scope>
    <source>
        <strain evidence="3">MPI-CAGE-CH-0235</strain>
    </source>
</reference>
<dbReference type="AlphaFoldDB" id="A0A8K0WSF5"/>
<evidence type="ECO:0000256" key="1">
    <source>
        <dbReference type="SAM" id="MobiDB-lite"/>
    </source>
</evidence>
<feature type="compositionally biased region" description="Polar residues" evidence="1">
    <location>
        <begin position="184"/>
        <end position="201"/>
    </location>
</feature>
<dbReference type="Proteomes" id="UP000813444">
    <property type="component" value="Unassembled WGS sequence"/>
</dbReference>
<comment type="caution">
    <text evidence="3">The sequence shown here is derived from an EMBL/GenBank/DDBJ whole genome shotgun (WGS) entry which is preliminary data.</text>
</comment>
<accession>A0A8K0WSF5</accession>
<feature type="chain" id="PRO_5035468457" evidence="2">
    <location>
        <begin position="25"/>
        <end position="604"/>
    </location>
</feature>
<dbReference type="OrthoDB" id="291007at2759"/>
<proteinExistence type="predicted"/>
<feature type="signal peptide" evidence="2">
    <location>
        <begin position="1"/>
        <end position="24"/>
    </location>
</feature>
<gene>
    <name evidence="3" type="ORF">B0I35DRAFT_209952</name>
</gene>
<evidence type="ECO:0000313" key="3">
    <source>
        <dbReference type="EMBL" id="KAH7321230.1"/>
    </source>
</evidence>
<keyword evidence="4" id="KW-1185">Reference proteome</keyword>
<sequence length="604" mass="66908">MKAMEPWAMGMAFRLLLFVDLAYTLDFGCKDGSLPSCRDGSVPIPRNDIIPTSNLETRSLCPKSCNVFRNACDPTTAPTCVYPNPRVRNPHAACACRPGYKASNTADGDTQKHWRLPVAGQEHRVWVAEGVKCDALCGGYGAQSCTEVTILGPDCVGDGVAAGGSRGGSFSPGGSRLNETTAWMQRQNSSSAPSGPVSPTQEPDDTVVDEFHSTSSADRGVPTPSESPASTWTLPEYLLDPADESTTVSSEDADFTLPTGSPPRNKLRRRSEDTFTLPFQTQQKAWELYQEQWNSYISQLAGVADYFKIAERPQFCPDIKDTISWTCKRAVEMQNTNCGFTGEARDPHCQTSGLTTDSCAEYVRQTQAVWCNNPWSNANLDRLRSQMQEQCAIITPAARSYLKVAHSIRLSIVLSKVISEGGENVPFLSRLNEVQTMWVRWRRGLQALLEGDIGRGVNLLSEITTTASLGIQTRDGGAYYEIAWTERLEPIIASRVDEFMLKTINMAWDVWAIMRESEYLISTDVLQRSDAGDLLSIQGAARKFTLDLAYMLSPTFSERFDDVPDQATMDTLLEQYKKFLQSDLVFRLVRTWAVVVRVNRVLAA</sequence>
<feature type="compositionally biased region" description="Polar residues" evidence="1">
    <location>
        <begin position="224"/>
        <end position="233"/>
    </location>
</feature>
<feature type="region of interest" description="Disordered" evidence="1">
    <location>
        <begin position="184"/>
        <end position="270"/>
    </location>
</feature>
<evidence type="ECO:0000256" key="2">
    <source>
        <dbReference type="SAM" id="SignalP"/>
    </source>
</evidence>
<name>A0A8K0WSF5_9HYPO</name>